<evidence type="ECO:0000256" key="1">
    <source>
        <dbReference type="ARBA" id="ARBA00004273"/>
    </source>
</evidence>
<gene>
    <name evidence="6" type="primary">micu1_0</name>
    <name evidence="6" type="ORF">EYF80_023101</name>
</gene>
<dbReference type="GO" id="GO:0051560">
    <property type="term" value="P:mitochondrial calcium ion homeostasis"/>
    <property type="evidence" value="ECO:0007669"/>
    <property type="project" value="TreeGrafter"/>
</dbReference>
<dbReference type="GO" id="GO:1990246">
    <property type="term" value="C:uniplex complex"/>
    <property type="evidence" value="ECO:0007669"/>
    <property type="project" value="TreeGrafter"/>
</dbReference>
<feature type="region of interest" description="Disordered" evidence="5">
    <location>
        <begin position="82"/>
        <end position="114"/>
    </location>
</feature>
<dbReference type="GO" id="GO:0036444">
    <property type="term" value="P:calcium import into the mitochondrion"/>
    <property type="evidence" value="ECO:0007669"/>
    <property type="project" value="TreeGrafter"/>
</dbReference>
<dbReference type="InterPro" id="IPR039800">
    <property type="entry name" value="MICU1/2/3"/>
</dbReference>
<evidence type="ECO:0000256" key="3">
    <source>
        <dbReference type="ARBA" id="ARBA00022737"/>
    </source>
</evidence>
<keyword evidence="4" id="KW-0472">Membrane</keyword>
<dbReference type="EMBL" id="SRLO01000215">
    <property type="protein sequence ID" value="TNN66712.1"/>
    <property type="molecule type" value="Genomic_DNA"/>
</dbReference>
<dbReference type="PANTHER" id="PTHR12294">
    <property type="entry name" value="EF HAND DOMAIN FAMILY A1,A2-RELATED"/>
    <property type="match status" value="1"/>
</dbReference>
<evidence type="ECO:0000313" key="6">
    <source>
        <dbReference type="EMBL" id="TNN66712.1"/>
    </source>
</evidence>
<protein>
    <submittedName>
        <fullName evidence="6">Calcium uptake protein 1, mitochondrial</fullName>
    </submittedName>
</protein>
<keyword evidence="3" id="KW-0677">Repeat</keyword>
<evidence type="ECO:0000256" key="5">
    <source>
        <dbReference type="SAM" id="MobiDB-lite"/>
    </source>
</evidence>
<keyword evidence="7" id="KW-1185">Reference proteome</keyword>
<evidence type="ECO:0000256" key="2">
    <source>
        <dbReference type="ARBA" id="ARBA00022723"/>
    </source>
</evidence>
<name>A0A4Z2HPK9_9TELE</name>
<dbReference type="PANTHER" id="PTHR12294:SF1">
    <property type="entry name" value="CALCIUM UPTAKE PROTEIN 1, MITOCHONDRIAL"/>
    <property type="match status" value="1"/>
</dbReference>
<comment type="subcellular location">
    <subcellularLocation>
        <location evidence="1">Mitochondrion inner membrane</location>
    </subcellularLocation>
</comment>
<dbReference type="Proteomes" id="UP000314294">
    <property type="component" value="Unassembled WGS sequence"/>
</dbReference>
<sequence length="194" mass="21188">MFRLRALSAVSVGLAQLSRRSHSGAVRGSDRRRLMLAAFAGVTGVSATAGLLWKSAYAEAASSVRHSDQPGGEGVDFVRDAAAETESEKSVEASGADEEANEGGEGKKKKPRSGFRDRKVMEYENRIRAYSTPDKIFRYFSTLKVIGEHGDAEVYMTPQDFIRSITPNEKQPENLGLDQFIVKRFDGKLVTPGA</sequence>
<reference evidence="6 7" key="1">
    <citation type="submission" date="2019-03" db="EMBL/GenBank/DDBJ databases">
        <title>First draft genome of Liparis tanakae, snailfish: a comprehensive survey of snailfish specific genes.</title>
        <authorList>
            <person name="Kim W."/>
            <person name="Song I."/>
            <person name="Jeong J.-H."/>
            <person name="Kim D."/>
            <person name="Kim S."/>
            <person name="Ryu S."/>
            <person name="Song J.Y."/>
            <person name="Lee S.K."/>
        </authorList>
    </citation>
    <scope>NUCLEOTIDE SEQUENCE [LARGE SCALE GENOMIC DNA]</scope>
    <source>
        <tissue evidence="6">Muscle</tissue>
    </source>
</reference>
<organism evidence="6 7">
    <name type="scientific">Liparis tanakae</name>
    <name type="common">Tanaka's snailfish</name>
    <dbReference type="NCBI Taxonomy" id="230148"/>
    <lineage>
        <taxon>Eukaryota</taxon>
        <taxon>Metazoa</taxon>
        <taxon>Chordata</taxon>
        <taxon>Craniata</taxon>
        <taxon>Vertebrata</taxon>
        <taxon>Euteleostomi</taxon>
        <taxon>Actinopterygii</taxon>
        <taxon>Neopterygii</taxon>
        <taxon>Teleostei</taxon>
        <taxon>Neoteleostei</taxon>
        <taxon>Acanthomorphata</taxon>
        <taxon>Eupercaria</taxon>
        <taxon>Perciformes</taxon>
        <taxon>Cottioidei</taxon>
        <taxon>Cottales</taxon>
        <taxon>Liparidae</taxon>
        <taxon>Liparis</taxon>
    </lineage>
</organism>
<evidence type="ECO:0000313" key="7">
    <source>
        <dbReference type="Proteomes" id="UP000314294"/>
    </source>
</evidence>
<dbReference type="AlphaFoldDB" id="A0A4Z2HPK9"/>
<comment type="caution">
    <text evidence="6">The sequence shown here is derived from an EMBL/GenBank/DDBJ whole genome shotgun (WGS) entry which is preliminary data.</text>
</comment>
<feature type="compositionally biased region" description="Basic and acidic residues" evidence="5">
    <location>
        <begin position="82"/>
        <end position="91"/>
    </location>
</feature>
<accession>A0A4Z2HPK9</accession>
<dbReference type="GO" id="GO:0005509">
    <property type="term" value="F:calcium ion binding"/>
    <property type="evidence" value="ECO:0007669"/>
    <property type="project" value="InterPro"/>
</dbReference>
<keyword evidence="2" id="KW-0479">Metal-binding</keyword>
<proteinExistence type="predicted"/>
<dbReference type="OrthoDB" id="10056860at2759"/>
<evidence type="ECO:0000256" key="4">
    <source>
        <dbReference type="ARBA" id="ARBA00023136"/>
    </source>
</evidence>